<protein>
    <submittedName>
        <fullName evidence="1">Uncharacterized protein</fullName>
    </submittedName>
</protein>
<comment type="caution">
    <text evidence="1">The sequence shown here is derived from an EMBL/GenBank/DDBJ whole genome shotgun (WGS) entry which is preliminary data.</text>
</comment>
<dbReference type="Proteomes" id="UP001497535">
    <property type="component" value="Unassembled WGS sequence"/>
</dbReference>
<dbReference type="EMBL" id="CAVMJV010000022">
    <property type="protein sequence ID" value="CAK5071725.1"/>
    <property type="molecule type" value="Genomic_DNA"/>
</dbReference>
<sequence length="58" mass="6371">MSNLSFRYFKTPHQTPIKSSLQLRKQQGTSSAIWIEGQILNPQNIIVVSSNAVGAVDA</sequence>
<proteinExistence type="predicted"/>
<organism evidence="1 2">
    <name type="scientific">Meloidogyne enterolobii</name>
    <name type="common">Root-knot nematode worm</name>
    <name type="synonym">Meloidogyne mayaguensis</name>
    <dbReference type="NCBI Taxonomy" id="390850"/>
    <lineage>
        <taxon>Eukaryota</taxon>
        <taxon>Metazoa</taxon>
        <taxon>Ecdysozoa</taxon>
        <taxon>Nematoda</taxon>
        <taxon>Chromadorea</taxon>
        <taxon>Rhabditida</taxon>
        <taxon>Tylenchina</taxon>
        <taxon>Tylenchomorpha</taxon>
        <taxon>Tylenchoidea</taxon>
        <taxon>Meloidogynidae</taxon>
        <taxon>Meloidogyninae</taxon>
        <taxon>Meloidogyne</taxon>
    </lineage>
</organism>
<evidence type="ECO:0000313" key="2">
    <source>
        <dbReference type="Proteomes" id="UP001497535"/>
    </source>
</evidence>
<name>A0ACB0Z0N5_MELEN</name>
<reference evidence="1" key="1">
    <citation type="submission" date="2023-11" db="EMBL/GenBank/DDBJ databases">
        <authorList>
            <person name="Poullet M."/>
        </authorList>
    </citation>
    <scope>NUCLEOTIDE SEQUENCE</scope>
    <source>
        <strain evidence="1">E1834</strain>
    </source>
</reference>
<accession>A0ACB0Z0N5</accession>
<gene>
    <name evidence="1" type="ORF">MENTE1834_LOCUS18979</name>
</gene>
<evidence type="ECO:0000313" key="1">
    <source>
        <dbReference type="EMBL" id="CAK5071725.1"/>
    </source>
</evidence>
<keyword evidence="2" id="KW-1185">Reference proteome</keyword>